<reference evidence="2" key="1">
    <citation type="journal article" date="2022" name="Mol. Ecol. Resour.">
        <title>The genomes of chicory, endive, great burdock and yacon provide insights into Asteraceae palaeo-polyploidization history and plant inulin production.</title>
        <authorList>
            <person name="Fan W."/>
            <person name="Wang S."/>
            <person name="Wang H."/>
            <person name="Wang A."/>
            <person name="Jiang F."/>
            <person name="Liu H."/>
            <person name="Zhao H."/>
            <person name="Xu D."/>
            <person name="Zhang Y."/>
        </authorList>
    </citation>
    <scope>NUCLEOTIDE SEQUENCE [LARGE SCALE GENOMIC DNA]</scope>
    <source>
        <strain evidence="2">cv. Punajuju</strain>
    </source>
</reference>
<protein>
    <submittedName>
        <fullName evidence="1">Uncharacterized protein</fullName>
    </submittedName>
</protein>
<name>A0ACB9F6N9_CICIN</name>
<evidence type="ECO:0000313" key="1">
    <source>
        <dbReference type="EMBL" id="KAI3766585.1"/>
    </source>
</evidence>
<dbReference type="EMBL" id="CM042011">
    <property type="protein sequence ID" value="KAI3766585.1"/>
    <property type="molecule type" value="Genomic_DNA"/>
</dbReference>
<dbReference type="Proteomes" id="UP001055811">
    <property type="component" value="Linkage Group LG03"/>
</dbReference>
<reference evidence="1 2" key="2">
    <citation type="journal article" date="2022" name="Mol. Ecol. Resour.">
        <title>The genomes of chicory, endive, great burdock and yacon provide insights into Asteraceae paleo-polyploidization history and plant inulin production.</title>
        <authorList>
            <person name="Fan W."/>
            <person name="Wang S."/>
            <person name="Wang H."/>
            <person name="Wang A."/>
            <person name="Jiang F."/>
            <person name="Liu H."/>
            <person name="Zhao H."/>
            <person name="Xu D."/>
            <person name="Zhang Y."/>
        </authorList>
    </citation>
    <scope>NUCLEOTIDE SEQUENCE [LARGE SCALE GENOMIC DNA]</scope>
    <source>
        <strain evidence="2">cv. Punajuju</strain>
        <tissue evidence="1">Leaves</tissue>
    </source>
</reference>
<accession>A0ACB9F6N9</accession>
<sequence>MLSSSTSVALIFLTFTIATVAAKEFLVGDDVGWRIPASNETELYTVWASRRRFHIGDSLRFQYKNDSVVLTVKWLFHHCDASQPISIFTDGDTVINLERTGRYFFISGHSDRCNKGQKMMVNVMKRHQFLPSSATPPTISPSPSQLYGSGASSDFGPAVSVSVVSFVVAVAGLWLCFVQP</sequence>
<proteinExistence type="predicted"/>
<organism evidence="1 2">
    <name type="scientific">Cichorium intybus</name>
    <name type="common">Chicory</name>
    <dbReference type="NCBI Taxonomy" id="13427"/>
    <lineage>
        <taxon>Eukaryota</taxon>
        <taxon>Viridiplantae</taxon>
        <taxon>Streptophyta</taxon>
        <taxon>Embryophyta</taxon>
        <taxon>Tracheophyta</taxon>
        <taxon>Spermatophyta</taxon>
        <taxon>Magnoliopsida</taxon>
        <taxon>eudicotyledons</taxon>
        <taxon>Gunneridae</taxon>
        <taxon>Pentapetalae</taxon>
        <taxon>asterids</taxon>
        <taxon>campanulids</taxon>
        <taxon>Asterales</taxon>
        <taxon>Asteraceae</taxon>
        <taxon>Cichorioideae</taxon>
        <taxon>Cichorieae</taxon>
        <taxon>Cichoriinae</taxon>
        <taxon>Cichorium</taxon>
    </lineage>
</organism>
<gene>
    <name evidence="1" type="ORF">L2E82_16649</name>
</gene>
<evidence type="ECO:0000313" key="2">
    <source>
        <dbReference type="Proteomes" id="UP001055811"/>
    </source>
</evidence>
<comment type="caution">
    <text evidence="1">The sequence shown here is derived from an EMBL/GenBank/DDBJ whole genome shotgun (WGS) entry which is preliminary data.</text>
</comment>
<keyword evidence="2" id="KW-1185">Reference proteome</keyword>